<evidence type="ECO:0000259" key="5">
    <source>
        <dbReference type="SMART" id="SM00065"/>
    </source>
</evidence>
<dbReference type="Pfam" id="PF07730">
    <property type="entry name" value="HisKA_3"/>
    <property type="match status" value="1"/>
</dbReference>
<dbReference type="SUPFAM" id="SSF55781">
    <property type="entry name" value="GAF domain-like"/>
    <property type="match status" value="2"/>
</dbReference>
<dbReference type="Proteomes" id="UP000734823">
    <property type="component" value="Unassembled WGS sequence"/>
</dbReference>
<dbReference type="Gene3D" id="3.30.565.10">
    <property type="entry name" value="Histidine kinase-like ATPase, C-terminal domain"/>
    <property type="match status" value="1"/>
</dbReference>
<dbReference type="Gene3D" id="3.30.450.40">
    <property type="match status" value="2"/>
</dbReference>
<dbReference type="EMBL" id="JABVED010000013">
    <property type="protein sequence ID" value="MBC6449900.1"/>
    <property type="molecule type" value="Genomic_DNA"/>
</dbReference>
<evidence type="ECO:0000256" key="3">
    <source>
        <dbReference type="ARBA" id="ARBA00023012"/>
    </source>
</evidence>
<dbReference type="SUPFAM" id="SSF55874">
    <property type="entry name" value="ATPase domain of HSP90 chaperone/DNA topoisomerase II/histidine kinase"/>
    <property type="match status" value="1"/>
</dbReference>
<feature type="domain" description="GAF" evidence="5">
    <location>
        <begin position="235"/>
        <end position="387"/>
    </location>
</feature>
<dbReference type="CDD" id="cd16917">
    <property type="entry name" value="HATPase_UhpB-NarQ-NarX-like"/>
    <property type="match status" value="1"/>
</dbReference>
<dbReference type="InterPro" id="IPR036890">
    <property type="entry name" value="HATPase_C_sf"/>
</dbReference>
<feature type="compositionally biased region" description="Basic and acidic residues" evidence="4">
    <location>
        <begin position="1"/>
        <end position="16"/>
    </location>
</feature>
<name>A0ABR7LB35_9PSEU</name>
<dbReference type="InterPro" id="IPR029016">
    <property type="entry name" value="GAF-like_dom_sf"/>
</dbReference>
<reference evidence="7 8" key="1">
    <citation type="submission" date="2020-06" db="EMBL/GenBank/DDBJ databases">
        <title>Actinokineospora xiongansis sp. nov., isolated from soil of Baiyangdian.</title>
        <authorList>
            <person name="Zhang X."/>
        </authorList>
    </citation>
    <scope>NUCLEOTIDE SEQUENCE [LARGE SCALE GENOMIC DNA]</scope>
    <source>
        <strain evidence="7 8">HBU206404</strain>
    </source>
</reference>
<keyword evidence="8" id="KW-1185">Reference proteome</keyword>
<evidence type="ECO:0000259" key="6">
    <source>
        <dbReference type="SMART" id="SM00387"/>
    </source>
</evidence>
<dbReference type="PANTHER" id="PTHR24421:SF56">
    <property type="entry name" value="OXYGEN SENSOR HISTIDINE KINASE RESPONSE REGULATOR DOST"/>
    <property type="match status" value="1"/>
</dbReference>
<keyword evidence="3" id="KW-0902">Two-component regulatory system</keyword>
<evidence type="ECO:0000256" key="4">
    <source>
        <dbReference type="SAM" id="MobiDB-lite"/>
    </source>
</evidence>
<keyword evidence="2" id="KW-0418">Kinase</keyword>
<accession>A0ABR7LB35</accession>
<proteinExistence type="predicted"/>
<comment type="caution">
    <text evidence="7">The sequence shown here is derived from an EMBL/GenBank/DDBJ whole genome shotgun (WGS) entry which is preliminary data.</text>
</comment>
<keyword evidence="1" id="KW-0808">Transferase</keyword>
<gene>
    <name evidence="7" type="ORF">GPZ80_22320</name>
</gene>
<dbReference type="InterPro" id="IPR011712">
    <property type="entry name" value="Sig_transdc_His_kin_sub3_dim/P"/>
</dbReference>
<protein>
    <submittedName>
        <fullName evidence="7">GAF domain-containing protein</fullName>
    </submittedName>
</protein>
<sequence length="603" mass="64130">MLRTGADKGRGKEGSRTDAPPAGAGPHARSPDPILHDLIDLAAAAKVSQDRVRHLLDAVLSVGSDLSLRNVMRRIVAAGCELVGARYGALAALGENGEVVEFTHTGVDAATEAAIGTLPSGEGVLGLVIDAVGPVRIDKVTGHAAAAGFPEHHPVMGSFIGVPIRARGVTLGALYLADKVGDEGFDEEDDEVLGALAAAAGLAIENARMYQASHRREQWLRATNEVTSVLRTGPDTDEGLRLVAARARAVPDAAIAAVCVPDGPEYLAVRAGDGAPAPAFHGLRIPIVDSITGDVFSTGRGRMIEQLGKAAFTRSAHTFQRLPGPIADLGPAMFVPLRTGPHPMGVLIVAKYLGAAPFDQDDLGMIENYAGHAAQAMDFAEAQQDRQRLALFEERDRIARDLHDLVIQRLFAVGIGIQGLCRGLDDQPTVDRLSTYVADVDQTIREIRRSIFSLQEPANGPYSLRGEILRTISDATVSLGYEPTVRLEGPLDSVVPPDAHGDLIATLREALSNVVRHAHAFGVQVTVAVDRRATRLELLVQDDGVGLPGDLPYRSGLANMVQRAHRWGGQCDFEIPARGGTRVCWTVPLPRHADAEPDEETDP</sequence>
<organism evidence="7 8">
    <name type="scientific">Actinokineospora xionganensis</name>
    <dbReference type="NCBI Taxonomy" id="2684470"/>
    <lineage>
        <taxon>Bacteria</taxon>
        <taxon>Bacillati</taxon>
        <taxon>Actinomycetota</taxon>
        <taxon>Actinomycetes</taxon>
        <taxon>Pseudonocardiales</taxon>
        <taxon>Pseudonocardiaceae</taxon>
        <taxon>Actinokineospora</taxon>
    </lineage>
</organism>
<evidence type="ECO:0000256" key="2">
    <source>
        <dbReference type="ARBA" id="ARBA00022777"/>
    </source>
</evidence>
<feature type="region of interest" description="Disordered" evidence="4">
    <location>
        <begin position="1"/>
        <end position="30"/>
    </location>
</feature>
<dbReference type="InterPro" id="IPR003018">
    <property type="entry name" value="GAF"/>
</dbReference>
<dbReference type="PANTHER" id="PTHR24421">
    <property type="entry name" value="NITRATE/NITRITE SENSOR PROTEIN NARX-RELATED"/>
    <property type="match status" value="1"/>
</dbReference>
<dbReference type="Gene3D" id="1.20.5.1930">
    <property type="match status" value="1"/>
</dbReference>
<evidence type="ECO:0000313" key="8">
    <source>
        <dbReference type="Proteomes" id="UP000734823"/>
    </source>
</evidence>
<feature type="domain" description="Histidine kinase/HSP90-like ATPase" evidence="6">
    <location>
        <begin position="498"/>
        <end position="591"/>
    </location>
</feature>
<evidence type="ECO:0000313" key="7">
    <source>
        <dbReference type="EMBL" id="MBC6449900.1"/>
    </source>
</evidence>
<feature type="domain" description="GAF" evidence="5">
    <location>
        <begin position="67"/>
        <end position="214"/>
    </location>
</feature>
<dbReference type="SMART" id="SM00065">
    <property type="entry name" value="GAF"/>
    <property type="match status" value="2"/>
</dbReference>
<dbReference type="Pfam" id="PF13185">
    <property type="entry name" value="GAF_2"/>
    <property type="match status" value="2"/>
</dbReference>
<dbReference type="InterPro" id="IPR003594">
    <property type="entry name" value="HATPase_dom"/>
</dbReference>
<dbReference type="InterPro" id="IPR050482">
    <property type="entry name" value="Sensor_HK_TwoCompSys"/>
</dbReference>
<evidence type="ECO:0000256" key="1">
    <source>
        <dbReference type="ARBA" id="ARBA00022679"/>
    </source>
</evidence>
<dbReference type="SMART" id="SM00387">
    <property type="entry name" value="HATPase_c"/>
    <property type="match status" value="1"/>
</dbReference>
<dbReference type="RefSeq" id="WP_187222949.1">
    <property type="nucleotide sequence ID" value="NZ_JABVED010000013.1"/>
</dbReference>
<dbReference type="Pfam" id="PF02518">
    <property type="entry name" value="HATPase_c"/>
    <property type="match status" value="1"/>
</dbReference>